<reference evidence="1 2" key="1">
    <citation type="journal article" date="2014" name="Genome Announc.">
        <title>Draft Genome Sequence of Petroleum Oil-Degrading Marine Bacterium Pseudomonas taeanensis Strain MS-3, Isolated from a Crude Oil-Contaminated Seashore.</title>
        <authorList>
            <person name="Lee S.Y."/>
            <person name="Kim S.H."/>
            <person name="Lee D.G."/>
            <person name="Shin S."/>
            <person name="Yun S.H."/>
            <person name="Choi C.W."/>
            <person name="Chung Y.H."/>
            <person name="Choi J.S."/>
            <person name="Kahng H.Y."/>
            <person name="Kim S.I."/>
        </authorList>
    </citation>
    <scope>NUCLEOTIDE SEQUENCE [LARGE SCALE GENOMIC DNA]</scope>
    <source>
        <strain evidence="1 2">MS-3</strain>
    </source>
</reference>
<organism evidence="1 2">
    <name type="scientific">Pseudomonas taeanensis MS-3</name>
    <dbReference type="NCBI Taxonomy" id="1395571"/>
    <lineage>
        <taxon>Bacteria</taxon>
        <taxon>Pseudomonadati</taxon>
        <taxon>Pseudomonadota</taxon>
        <taxon>Gammaproteobacteria</taxon>
        <taxon>Pseudomonadales</taxon>
        <taxon>Pseudomonadaceae</taxon>
        <taxon>Pseudomonas</taxon>
    </lineage>
</organism>
<name>A0A0A1YQW1_9PSED</name>
<accession>A0A0A1YQW1</accession>
<evidence type="ECO:0000313" key="1">
    <source>
        <dbReference type="EMBL" id="KFX71736.1"/>
    </source>
</evidence>
<keyword evidence="2" id="KW-1185">Reference proteome</keyword>
<dbReference type="Proteomes" id="UP000030063">
    <property type="component" value="Unassembled WGS sequence"/>
</dbReference>
<comment type="caution">
    <text evidence="1">The sequence shown here is derived from an EMBL/GenBank/DDBJ whole genome shotgun (WGS) entry which is preliminary data.</text>
</comment>
<proteinExistence type="predicted"/>
<sequence length="103" mass="11568">MSDFLAPAPYQAVAALLIKLLAGIIGRHMLLGNDDQIDIATHQVLQWLLVMRVQMKLHVRRLRGKRACSSCFLICQCESALTDAQYISLQLQHKKRAVRLANG</sequence>
<protein>
    <submittedName>
        <fullName evidence="1">Uncharacterized protein</fullName>
    </submittedName>
</protein>
<evidence type="ECO:0000313" key="2">
    <source>
        <dbReference type="Proteomes" id="UP000030063"/>
    </source>
</evidence>
<dbReference type="AlphaFoldDB" id="A0A0A1YQW1"/>
<gene>
    <name evidence="1" type="ORF">TMS3_0107405</name>
</gene>
<dbReference type="EMBL" id="AWSQ01000001">
    <property type="protein sequence ID" value="KFX71736.1"/>
    <property type="molecule type" value="Genomic_DNA"/>
</dbReference>